<dbReference type="Gene3D" id="1.10.287.110">
    <property type="entry name" value="DnaJ domain"/>
    <property type="match status" value="1"/>
</dbReference>
<dbReference type="InterPro" id="IPR001623">
    <property type="entry name" value="DnaJ_domain"/>
</dbReference>
<accession>A0A7X5QSD4</accession>
<feature type="domain" description="J" evidence="3">
    <location>
        <begin position="9"/>
        <end position="69"/>
    </location>
</feature>
<name>A0A7X5QSD4_9GAMM</name>
<dbReference type="SMART" id="SM00271">
    <property type="entry name" value="DnaJ"/>
    <property type="match status" value="1"/>
</dbReference>
<dbReference type="CDD" id="cd06257">
    <property type="entry name" value="DnaJ"/>
    <property type="match status" value="1"/>
</dbReference>
<dbReference type="RefSeq" id="WP_166698252.1">
    <property type="nucleotide sequence ID" value="NZ_JAAQTL010000001.1"/>
</dbReference>
<sequence>MADETDFMDLYGKLRLEPGCSLEDFKRAYRRNVAMWHPDRRRGSRADQLAAARLQRLTAQYGAAMDFHRRHGRLPGAPLPVRRTEGALTEPGIAEALEPAIPAPKPAAASPIRAGYTGHARRWWLVAMAAGAAILAWSSWPADPAPEAEARPVSAPSMERETPPAPVLALGMTPEDVVAVEGEPTRRGEERWEYGPSWIRFEQGEVVDWYSSPLRVLHVGATRPGR</sequence>
<dbReference type="EMBL" id="JAAQTL010000001">
    <property type="protein sequence ID" value="NID14542.1"/>
    <property type="molecule type" value="Genomic_DNA"/>
</dbReference>
<dbReference type="Proteomes" id="UP000518878">
    <property type="component" value="Unassembled WGS sequence"/>
</dbReference>
<feature type="region of interest" description="Disordered" evidence="2">
    <location>
        <begin position="145"/>
        <end position="168"/>
    </location>
</feature>
<organism evidence="4 5">
    <name type="scientific">Luteibacter yeojuensis</name>
    <dbReference type="NCBI Taxonomy" id="345309"/>
    <lineage>
        <taxon>Bacteria</taxon>
        <taxon>Pseudomonadati</taxon>
        <taxon>Pseudomonadota</taxon>
        <taxon>Gammaproteobacteria</taxon>
        <taxon>Lysobacterales</taxon>
        <taxon>Rhodanobacteraceae</taxon>
        <taxon>Luteibacter</taxon>
    </lineage>
</organism>
<evidence type="ECO:0000313" key="4">
    <source>
        <dbReference type="EMBL" id="NID14542.1"/>
    </source>
</evidence>
<reference evidence="4 5" key="1">
    <citation type="journal article" date="2006" name="Int. J. Syst. Evol. Microbiol.">
        <title>Dyella yeojuensis sp. nov., isolated from greenhouse soil in Korea.</title>
        <authorList>
            <person name="Kim B.Y."/>
            <person name="Weon H.Y."/>
            <person name="Lee K.H."/>
            <person name="Seok S.J."/>
            <person name="Kwon S.W."/>
            <person name="Go S.J."/>
            <person name="Stackebrandt E."/>
        </authorList>
    </citation>
    <scope>NUCLEOTIDE SEQUENCE [LARGE SCALE GENOMIC DNA]</scope>
    <source>
        <strain evidence="4 5">DSM 17673</strain>
    </source>
</reference>
<dbReference type="SUPFAM" id="SSF46565">
    <property type="entry name" value="Chaperone J-domain"/>
    <property type="match status" value="1"/>
</dbReference>
<keyword evidence="5" id="KW-1185">Reference proteome</keyword>
<evidence type="ECO:0000256" key="1">
    <source>
        <dbReference type="ARBA" id="ARBA00023186"/>
    </source>
</evidence>
<dbReference type="InterPro" id="IPR036869">
    <property type="entry name" value="J_dom_sf"/>
</dbReference>
<comment type="caution">
    <text evidence="4">The sequence shown here is derived from an EMBL/GenBank/DDBJ whole genome shotgun (WGS) entry which is preliminary data.</text>
</comment>
<gene>
    <name evidence="4" type="ORF">HBF32_03570</name>
</gene>
<proteinExistence type="predicted"/>
<dbReference type="AlphaFoldDB" id="A0A7X5QSD4"/>
<keyword evidence="1" id="KW-0143">Chaperone</keyword>
<dbReference type="PROSITE" id="PS50076">
    <property type="entry name" value="DNAJ_2"/>
    <property type="match status" value="1"/>
</dbReference>
<evidence type="ECO:0000259" key="3">
    <source>
        <dbReference type="PROSITE" id="PS50076"/>
    </source>
</evidence>
<protein>
    <submittedName>
        <fullName evidence="4">J domain-containing protein</fullName>
    </submittedName>
</protein>
<evidence type="ECO:0000256" key="2">
    <source>
        <dbReference type="SAM" id="MobiDB-lite"/>
    </source>
</evidence>
<evidence type="ECO:0000313" key="5">
    <source>
        <dbReference type="Proteomes" id="UP000518878"/>
    </source>
</evidence>